<dbReference type="Pfam" id="PF01590">
    <property type="entry name" value="GAF"/>
    <property type="match status" value="1"/>
</dbReference>
<dbReference type="InterPro" id="IPR000673">
    <property type="entry name" value="Sig_transdc_resp-reg_Me-estase"/>
</dbReference>
<dbReference type="eggNOG" id="COG1352">
    <property type="taxonomic scope" value="Bacteria"/>
</dbReference>
<dbReference type="InterPro" id="IPR005467">
    <property type="entry name" value="His_kinase_dom"/>
</dbReference>
<feature type="region of interest" description="Disordered" evidence="5">
    <location>
        <begin position="1"/>
        <end position="23"/>
    </location>
</feature>
<dbReference type="GO" id="GO:0000155">
    <property type="term" value="F:phosphorelay sensor kinase activity"/>
    <property type="evidence" value="ECO:0007669"/>
    <property type="project" value="InterPro"/>
</dbReference>
<feature type="coiled-coil region" evidence="4">
    <location>
        <begin position="661"/>
        <end position="737"/>
    </location>
</feature>
<dbReference type="PROSITE" id="PS50109">
    <property type="entry name" value="HIS_KIN"/>
    <property type="match status" value="1"/>
</dbReference>
<organism evidence="10 11">
    <name type="scientific">Fibrella aestuarina BUZ 2</name>
    <dbReference type="NCBI Taxonomy" id="1166018"/>
    <lineage>
        <taxon>Bacteria</taxon>
        <taxon>Pseudomonadati</taxon>
        <taxon>Bacteroidota</taxon>
        <taxon>Cytophagia</taxon>
        <taxon>Cytophagales</taxon>
        <taxon>Spirosomataceae</taxon>
        <taxon>Fibrella</taxon>
    </lineage>
</organism>
<dbReference type="Pfam" id="PF01339">
    <property type="entry name" value="CheB_methylest"/>
    <property type="match status" value="1"/>
</dbReference>
<dbReference type="SUPFAM" id="SSF53335">
    <property type="entry name" value="S-adenosyl-L-methionine-dependent methyltransferases"/>
    <property type="match status" value="1"/>
</dbReference>
<feature type="domain" description="PAC" evidence="7">
    <location>
        <begin position="811"/>
        <end position="861"/>
    </location>
</feature>
<dbReference type="Gene3D" id="3.40.50.180">
    <property type="entry name" value="Methylesterase CheB, C-terminal domain"/>
    <property type="match status" value="1"/>
</dbReference>
<dbReference type="CDD" id="cd00130">
    <property type="entry name" value="PAS"/>
    <property type="match status" value="1"/>
</dbReference>
<evidence type="ECO:0000259" key="9">
    <source>
        <dbReference type="PROSITE" id="PS50123"/>
    </source>
</evidence>
<dbReference type="Pfam" id="PF03705">
    <property type="entry name" value="CheR_N"/>
    <property type="match status" value="1"/>
</dbReference>
<evidence type="ECO:0000256" key="2">
    <source>
        <dbReference type="ARBA" id="ARBA00012438"/>
    </source>
</evidence>
<evidence type="ECO:0000256" key="4">
    <source>
        <dbReference type="SAM" id="Coils"/>
    </source>
</evidence>
<evidence type="ECO:0000313" key="10">
    <source>
        <dbReference type="EMBL" id="CCH01203.1"/>
    </source>
</evidence>
<dbReference type="PROSITE" id="PS50122">
    <property type="entry name" value="CHEB"/>
    <property type="match status" value="1"/>
</dbReference>
<evidence type="ECO:0000256" key="1">
    <source>
        <dbReference type="ARBA" id="ARBA00000085"/>
    </source>
</evidence>
<dbReference type="SUPFAM" id="SSF55785">
    <property type="entry name" value="PYP-like sensor domain (PAS domain)"/>
    <property type="match status" value="4"/>
</dbReference>
<dbReference type="InterPro" id="IPR036097">
    <property type="entry name" value="HisK_dim/P_sf"/>
</dbReference>
<dbReference type="SUPFAM" id="SSF52738">
    <property type="entry name" value="Methylesterase CheB, C-terminal domain"/>
    <property type="match status" value="1"/>
</dbReference>
<evidence type="ECO:0000259" key="7">
    <source>
        <dbReference type="PROSITE" id="PS50113"/>
    </source>
</evidence>
<dbReference type="Pfam" id="PF13188">
    <property type="entry name" value="PAS_8"/>
    <property type="match status" value="1"/>
</dbReference>
<feature type="domain" description="CheR-type methyltransferase" evidence="9">
    <location>
        <begin position="219"/>
        <end position="475"/>
    </location>
</feature>
<dbReference type="CDD" id="cd00082">
    <property type="entry name" value="HisKA"/>
    <property type="match status" value="1"/>
</dbReference>
<dbReference type="InterPro" id="IPR000014">
    <property type="entry name" value="PAS"/>
</dbReference>
<evidence type="ECO:0000313" key="11">
    <source>
        <dbReference type="Proteomes" id="UP000011058"/>
    </source>
</evidence>
<dbReference type="CDD" id="cd02440">
    <property type="entry name" value="AdoMet_MTases"/>
    <property type="match status" value="1"/>
</dbReference>
<dbReference type="Pfam" id="PF02518">
    <property type="entry name" value="HATPase_c"/>
    <property type="match status" value="1"/>
</dbReference>
<name>I0KAQ0_9BACT</name>
<evidence type="ECO:0000259" key="8">
    <source>
        <dbReference type="PROSITE" id="PS50122"/>
    </source>
</evidence>
<dbReference type="Gene3D" id="3.30.450.20">
    <property type="entry name" value="PAS domain"/>
    <property type="match status" value="4"/>
</dbReference>
<dbReference type="InterPro" id="IPR000780">
    <property type="entry name" value="CheR_MeTrfase"/>
</dbReference>
<dbReference type="GO" id="GO:0008984">
    <property type="term" value="F:protein-glutamate methylesterase activity"/>
    <property type="evidence" value="ECO:0007669"/>
    <property type="project" value="InterPro"/>
</dbReference>
<comment type="catalytic activity">
    <reaction evidence="1">
        <text>ATP + protein L-histidine = ADP + protein N-phospho-L-histidine.</text>
        <dbReference type="EC" id="2.7.13.3"/>
    </reaction>
</comment>
<evidence type="ECO:0000256" key="3">
    <source>
        <dbReference type="PROSITE-ProRule" id="PRU00050"/>
    </source>
</evidence>
<dbReference type="HOGENOM" id="CLU_000892_2_4_10"/>
<dbReference type="STRING" id="1166018.FAES_3194"/>
<dbReference type="PROSITE" id="PS50113">
    <property type="entry name" value="PAC"/>
    <property type="match status" value="1"/>
</dbReference>
<dbReference type="Pfam" id="PF01739">
    <property type="entry name" value="CheR"/>
    <property type="match status" value="1"/>
</dbReference>
<dbReference type="GO" id="GO:0008757">
    <property type="term" value="F:S-adenosylmethionine-dependent methyltransferase activity"/>
    <property type="evidence" value="ECO:0007669"/>
    <property type="project" value="InterPro"/>
</dbReference>
<evidence type="ECO:0000259" key="6">
    <source>
        <dbReference type="PROSITE" id="PS50109"/>
    </source>
</evidence>
<dbReference type="CDD" id="cd16434">
    <property type="entry name" value="CheB-CheR_fusion"/>
    <property type="match status" value="1"/>
</dbReference>
<dbReference type="InterPro" id="IPR003661">
    <property type="entry name" value="HisK_dim/P_dom"/>
</dbReference>
<dbReference type="InterPro" id="IPR036890">
    <property type="entry name" value="HATPase_C_sf"/>
</dbReference>
<dbReference type="InterPro" id="IPR022641">
    <property type="entry name" value="CheR_N"/>
</dbReference>
<dbReference type="Gene3D" id="3.40.50.150">
    <property type="entry name" value="Vaccinia Virus protein VP39"/>
    <property type="match status" value="1"/>
</dbReference>
<evidence type="ECO:0000256" key="5">
    <source>
        <dbReference type="SAM" id="MobiDB-lite"/>
    </source>
</evidence>
<dbReference type="SMART" id="SM00091">
    <property type="entry name" value="PAS"/>
    <property type="match status" value="5"/>
</dbReference>
<dbReference type="NCBIfam" id="TIGR00229">
    <property type="entry name" value="sensory_box"/>
    <property type="match status" value="2"/>
</dbReference>
<keyword evidence="10" id="KW-0808">Transferase</keyword>
<accession>I0KAQ0</accession>
<keyword evidence="10" id="KW-0489">Methyltransferase</keyword>
<dbReference type="PANTHER" id="PTHR24422:SF27">
    <property type="entry name" value="PROTEIN-GLUTAMATE O-METHYLTRANSFERASE"/>
    <property type="match status" value="1"/>
</dbReference>
<dbReference type="SMART" id="SM00387">
    <property type="entry name" value="HATPase_c"/>
    <property type="match status" value="1"/>
</dbReference>
<dbReference type="InterPro" id="IPR000700">
    <property type="entry name" value="PAS-assoc_C"/>
</dbReference>
<dbReference type="eggNOG" id="COG0642">
    <property type="taxonomic scope" value="Bacteria"/>
</dbReference>
<dbReference type="InterPro" id="IPR003018">
    <property type="entry name" value="GAF"/>
</dbReference>
<dbReference type="Proteomes" id="UP000011058">
    <property type="component" value="Chromosome"/>
</dbReference>
<dbReference type="eggNOG" id="COG0840">
    <property type="taxonomic scope" value="Bacteria"/>
</dbReference>
<dbReference type="InterPro" id="IPR035909">
    <property type="entry name" value="CheB_C"/>
</dbReference>
<dbReference type="PRINTS" id="PR00996">
    <property type="entry name" value="CHERMTFRASE"/>
</dbReference>
<dbReference type="InterPro" id="IPR003594">
    <property type="entry name" value="HATPase_dom"/>
</dbReference>
<dbReference type="Gene3D" id="3.30.565.10">
    <property type="entry name" value="Histidine kinase-like ATPase, C-terminal domain"/>
    <property type="match status" value="1"/>
</dbReference>
<dbReference type="SUPFAM" id="SSF47757">
    <property type="entry name" value="Chemotaxis receptor methyltransferase CheR, N-terminal domain"/>
    <property type="match status" value="1"/>
</dbReference>
<dbReference type="SMART" id="SM00065">
    <property type="entry name" value="GAF"/>
    <property type="match status" value="2"/>
</dbReference>
<dbReference type="InterPro" id="IPR050903">
    <property type="entry name" value="Bact_Chemotaxis_MeTrfase"/>
</dbReference>
<dbReference type="EC" id="2.7.13.3" evidence="2"/>
<keyword evidence="11" id="KW-1185">Reference proteome</keyword>
<proteinExistence type="predicted"/>
<dbReference type="eggNOG" id="COG2201">
    <property type="taxonomic scope" value="Bacteria"/>
</dbReference>
<dbReference type="InterPro" id="IPR022642">
    <property type="entry name" value="CheR_C"/>
</dbReference>
<dbReference type="SMART" id="SM00388">
    <property type="entry name" value="HisKA"/>
    <property type="match status" value="1"/>
</dbReference>
<keyword evidence="4" id="KW-0175">Coiled coil</keyword>
<protein>
    <recommendedName>
        <fullName evidence="2">histidine kinase</fullName>
        <ecNumber evidence="2">2.7.13.3</ecNumber>
    </recommendedName>
</protein>
<dbReference type="PROSITE" id="PS50123">
    <property type="entry name" value="CHER"/>
    <property type="match status" value="1"/>
</dbReference>
<dbReference type="SMART" id="SM00138">
    <property type="entry name" value="MeTrc"/>
    <property type="match status" value="1"/>
</dbReference>
<dbReference type="GO" id="GO:0005737">
    <property type="term" value="C:cytoplasm"/>
    <property type="evidence" value="ECO:0007669"/>
    <property type="project" value="InterPro"/>
</dbReference>
<comment type="caution">
    <text evidence="3">Lacks conserved residue(s) required for the propagation of feature annotation.</text>
</comment>
<dbReference type="PATRIC" id="fig|1166018.3.peg.4966"/>
<dbReference type="InterPro" id="IPR035965">
    <property type="entry name" value="PAS-like_dom_sf"/>
</dbReference>
<dbReference type="InterPro" id="IPR029016">
    <property type="entry name" value="GAF-like_dom_sf"/>
</dbReference>
<dbReference type="KEGG" id="fae:FAES_3194"/>
<dbReference type="Pfam" id="PF13596">
    <property type="entry name" value="PAS_10"/>
    <property type="match status" value="1"/>
</dbReference>
<feature type="domain" description="CheB-type methylesterase" evidence="8">
    <location>
        <begin position="28"/>
        <end position="211"/>
    </location>
</feature>
<dbReference type="EMBL" id="HE796683">
    <property type="protein sequence ID" value="CCH01203.1"/>
    <property type="molecule type" value="Genomic_DNA"/>
</dbReference>
<dbReference type="SUPFAM" id="SSF47384">
    <property type="entry name" value="Homodimeric domain of signal transducing histidine kinase"/>
    <property type="match status" value="1"/>
</dbReference>
<dbReference type="GO" id="GO:0032259">
    <property type="term" value="P:methylation"/>
    <property type="evidence" value="ECO:0007669"/>
    <property type="project" value="UniProtKB-KW"/>
</dbReference>
<dbReference type="Gene3D" id="1.10.287.130">
    <property type="match status" value="1"/>
</dbReference>
<sequence>MSKPSRTMSQRKTSTKTPDKPEADRLFVVGLGASAGGVEAISTFMEHVPADSGMAYVVILHLSPDYDSQLTQILQGVTPLPVTKVTGKTQVLPNHVYVIPPDQHLQMEDDHLLVIPNTSIEERRAPVDIFFRTLAESHGGQAIAVILSGTGANGSMGIKRVKEKGGAVFVQNPREAAFSEMPRNTIATDLVDEVLPVSQIPARLLAYRQSLGTVEIKLEAQHRPEDQQQALREVFTQLRLRTGHDFSNYKRPTLLRRLERRIHVRNLPDLPAYVAFLRENVDETQALLKDLLISVTNFFRDSAVFTALEQDIIPALTRPRAQGGLRIWVAGCATGEEAYSLAMLCAERTMDVLDAPKVQIFATDIDDEAIAIAREALYTINDAADVSPERLRRFFTKEGDEYRIRREIREMVLFANHNVLKDPPFSRIDLVSCRNLLIYLNHTAQERVMETFHFALKPGGYLVLGLSETVDGSNDLYATVSREHHLYQSRQVATRSYPVPESTPLLAKEKKRSLEPIAETENRPAIRMNYGDLHQQLLEQYAPPSIIVNEEYDILHISDRAGAYLHVAGGEPSKNLLKLIRPELRLELRTAFYQAQQQQTNVDVRNLRLQQGDRLETITIHVRPVLREGDPARGFFLVIFEPVNAEPDTVENVLTSVEPVARQLEQELIRAKTQLRASNEHHELQAEELKASNEELQAMNEELRSAAEELETSKEELQSINEELTTVNQELKVKVEEVSLTSNNFQNLINSTDIATLFLDRSLRVNLFTPAARQIFNLIPSDFGRPLTDITNRLDYQQLQADAEAVLDTLQPVEREVQTGEGRLFIMRVLPYRTAEDRINGIVLTFIDITQRKVAEEALRLSQQQQAFLLALTDILRPLTNPTDIQYQACRLLCRHLKASRVDYAEVQPDSQVVVMSRQYPDGPADRYTTTVSPALLAQLQAGHTLVHDDVASDPTRASAENEAGPIRPVGTTVNVPVLKGGQLVAILFGHFQQAHNWSDDELALLEETAERTWAAVESARAEANLRESEEKYRSLFSAVNEAFALCQLIVDEAGQPVDYRMVDVNPAFTAMTGITAQAARQHSARALLPDLEPWQIERYGRVALQGETYRFESRAESIDRWYDAYAASVGPLNNGLFTLVFKDITEGKRREANAVFLADVSEVFAHLTVSDDVMKVVGEKMAAYFGTSRLTFTRVDEAADQATVLYDVHHPDLPDSLGDWRMSDLISPGFVHQFRDGRPIVVNDRQAYAHPVAPAETYLRLDEGAQLLAPMLSDGQWRFVVTLYKQEPYAWRADEIDLLEDLAPRLYLALERLQLETLKQQTLVQQTEELANVGSWEYDRQQQQFTWSAGMYRLFELAPDQPIQPALYETFAIEEDKDKARRLITYLHEGENSFNSIFRIKVGDRVKTLRIKAGVIGEGPQTRVMGVDLNISEQLEAQQQIRQTAENLQAVLDSSPAAIGLLKAVRDEASPEQVSDFRLAVGNRKLSEFFGQPLDTLLGESTSRFCELLWGDETLAILRHVHQSGEPVYREQPMPTNDRWVAISVTRQDDGVVLTGLDITGLKQIQAQNQQWLSELKESRQTTDALSELRASLQHRTELLRAVSHDLRGNFGVIAGSLQLLSIAASEAERSQMMDMALRNVKEATSMLTELLDYARLETGQEQRQLETVDVSELLQKIGQGFQPIADEQQLQLRVDGPATLTTEGDPIHIHRMVQNLVINALKYTHRGEVTLRWGDEPTQERWWCSVSDTGPGLDPELVTQLNTNSQRNAGVSVADARPAPGGETGWTALRGEGIGLRIVQQLALLLEARLQVTSQLGMGTEFVISFPKQYNNS</sequence>
<gene>
    <name evidence="10" type="primary">PAS</name>
    <name evidence="10" type="ORF">FAES_3194</name>
</gene>
<dbReference type="PANTHER" id="PTHR24422">
    <property type="entry name" value="CHEMOTAXIS PROTEIN METHYLTRANSFERASE"/>
    <property type="match status" value="1"/>
</dbReference>
<dbReference type="SUPFAM" id="SSF55781">
    <property type="entry name" value="GAF domain-like"/>
    <property type="match status" value="2"/>
</dbReference>
<dbReference type="Gene3D" id="3.30.450.40">
    <property type="match status" value="2"/>
</dbReference>
<reference evidence="10 11" key="1">
    <citation type="journal article" date="2012" name="J. Bacteriol.">
        <title>Genome Sequence of Fibrella aestuarina BUZ 2T, a Filamentous Marine Bacterium.</title>
        <authorList>
            <person name="Filippini M."/>
            <person name="Qi W."/>
            <person name="Blom J."/>
            <person name="Goesmann A."/>
            <person name="Smits T.H."/>
            <person name="Bagheri H.C."/>
        </authorList>
    </citation>
    <scope>NUCLEOTIDE SEQUENCE [LARGE SCALE GENOMIC DNA]</scope>
    <source>
        <strain evidence="11">BUZ 2T</strain>
    </source>
</reference>
<feature type="domain" description="Histidine kinase" evidence="6">
    <location>
        <begin position="1603"/>
        <end position="1832"/>
    </location>
</feature>
<feature type="compositionally biased region" description="Polar residues" evidence="5">
    <location>
        <begin position="1"/>
        <end position="16"/>
    </location>
</feature>
<dbReference type="GO" id="GO:0000156">
    <property type="term" value="F:phosphorelay response regulator activity"/>
    <property type="evidence" value="ECO:0007669"/>
    <property type="project" value="InterPro"/>
</dbReference>
<dbReference type="InterPro" id="IPR029063">
    <property type="entry name" value="SAM-dependent_MTases_sf"/>
</dbReference>
<dbReference type="SUPFAM" id="SSF55874">
    <property type="entry name" value="ATPase domain of HSP90 chaperone/DNA topoisomerase II/histidine kinase"/>
    <property type="match status" value="1"/>
</dbReference>
<dbReference type="GO" id="GO:0006935">
    <property type="term" value="P:chemotaxis"/>
    <property type="evidence" value="ECO:0007669"/>
    <property type="project" value="InterPro"/>
</dbReference>
<dbReference type="eggNOG" id="COG2203">
    <property type="taxonomic scope" value="Bacteria"/>
</dbReference>
<keyword evidence="10" id="KW-0378">Hydrolase</keyword>